<dbReference type="EMBL" id="CAADRA010006141">
    <property type="protein sequence ID" value="VFT94091.1"/>
    <property type="molecule type" value="Genomic_DNA"/>
</dbReference>
<reference evidence="1" key="2">
    <citation type="submission" date="2019-06" db="EMBL/GenBank/DDBJ databases">
        <title>Genomics analysis of Aphanomyces spp. identifies a new class of oomycete effector associated with host adaptation.</title>
        <authorList>
            <person name="Gaulin E."/>
        </authorList>
    </citation>
    <scope>NUCLEOTIDE SEQUENCE</scope>
    <source>
        <strain evidence="1">CBS 578.67</strain>
    </source>
</reference>
<dbReference type="EMBL" id="VJMH01004849">
    <property type="protein sequence ID" value="KAF0701925.1"/>
    <property type="molecule type" value="Genomic_DNA"/>
</dbReference>
<evidence type="ECO:0000313" key="2">
    <source>
        <dbReference type="EMBL" id="KAF0701925.1"/>
    </source>
</evidence>
<evidence type="ECO:0000313" key="3">
    <source>
        <dbReference type="EMBL" id="VFT84733.1"/>
    </source>
</evidence>
<accession>A0A485KIV1</accession>
<reference evidence="3 5" key="1">
    <citation type="submission" date="2019-03" db="EMBL/GenBank/DDBJ databases">
        <authorList>
            <person name="Gaulin E."/>
            <person name="Dumas B."/>
        </authorList>
    </citation>
    <scope>NUCLEOTIDE SEQUENCE [LARGE SCALE GENOMIC DNA]</scope>
    <source>
        <strain evidence="3">CBS 568.67</strain>
    </source>
</reference>
<gene>
    <name evidence="3" type="primary">Aste57867_7837</name>
    <name evidence="4" type="synonym">Aste57867_17335</name>
    <name evidence="2" type="ORF">As57867_007807</name>
    <name evidence="1" type="ORF">As57867_017276</name>
    <name evidence="4" type="ORF">ASTE57867_17335</name>
    <name evidence="3" type="ORF">ASTE57867_7837</name>
</gene>
<dbReference type="EMBL" id="VJMH01006120">
    <property type="protein sequence ID" value="KAF0691436.1"/>
    <property type="molecule type" value="Genomic_DNA"/>
</dbReference>
<dbReference type="OrthoDB" id="165447at2759"/>
<sequence length="220" mass="25441">MSSHGKRNENDDELAGTKFFFMHSWSQDEYYSALQEQAFWDLVVDKFDATSPSEVNEETQLTDEENLETKIDLKYYYAGGSCRFMFQYPTEMVKEVLQVGINSTRNGNDLLNYCRCAFYVDEMDMLFGMNEKHERFAVSEYAFTLLANISGVETIAELSLYTSKKSSLVGFYFEWMFFASFPRRQVQLLGMNSVNFVLPRAAETSFDPKQDFRTSSQGGQ</sequence>
<evidence type="ECO:0000313" key="5">
    <source>
        <dbReference type="Proteomes" id="UP000332933"/>
    </source>
</evidence>
<dbReference type="AlphaFoldDB" id="A0A485KIV1"/>
<name>A0A485KIV1_9STRA</name>
<protein>
    <submittedName>
        <fullName evidence="4">Aste57867_17335 protein</fullName>
    </submittedName>
    <submittedName>
        <fullName evidence="3">Aste57867_7837 protein</fullName>
    </submittedName>
</protein>
<dbReference type="EMBL" id="CAADRA010004870">
    <property type="protein sequence ID" value="VFT84733.1"/>
    <property type="molecule type" value="Genomic_DNA"/>
</dbReference>
<proteinExistence type="predicted"/>
<evidence type="ECO:0000313" key="1">
    <source>
        <dbReference type="EMBL" id="KAF0691436.1"/>
    </source>
</evidence>
<keyword evidence="5" id="KW-1185">Reference proteome</keyword>
<organism evidence="3 5">
    <name type="scientific">Aphanomyces stellatus</name>
    <dbReference type="NCBI Taxonomy" id="120398"/>
    <lineage>
        <taxon>Eukaryota</taxon>
        <taxon>Sar</taxon>
        <taxon>Stramenopiles</taxon>
        <taxon>Oomycota</taxon>
        <taxon>Saprolegniomycetes</taxon>
        <taxon>Saprolegniales</taxon>
        <taxon>Verrucalvaceae</taxon>
        <taxon>Aphanomyces</taxon>
    </lineage>
</organism>
<evidence type="ECO:0000313" key="4">
    <source>
        <dbReference type="EMBL" id="VFT94091.1"/>
    </source>
</evidence>
<dbReference type="Proteomes" id="UP000332933">
    <property type="component" value="Unassembled WGS sequence"/>
</dbReference>